<keyword evidence="8" id="KW-0460">Magnesium</keyword>
<sequence>MVKDKPLPRMYDADGYKKRAACICVQTRPHTEVLLVTSSRMPEQWIVPGGSVEPEEDSSLTAMREVEEEAGVRGQLDGLVGIFEDDNRKTRTSVFVLIVTEELPEWEDSQRIGEWRKRKWFKLEEAAELLAAYKPIERRYLQMYLERNRVPESQPVADRLCHSDVDVNVVMVKTGNAAESSDEDQAPHFRLPNVRQH</sequence>
<dbReference type="AlphaFoldDB" id="A0A7R9BFD9"/>
<dbReference type="GO" id="GO:0046872">
    <property type="term" value="F:metal ion binding"/>
    <property type="evidence" value="ECO:0007669"/>
    <property type="project" value="UniProtKB-KW"/>
</dbReference>
<comment type="catalytic activity">
    <reaction evidence="9">
        <text>diphospho-myo-inositol polyphosphate + H2O = myo-inositol polyphosphate + phosphate.</text>
        <dbReference type="EC" id="3.6.1.52"/>
    </reaction>
</comment>
<dbReference type="EC" id="3.6.1.52" evidence="4"/>
<dbReference type="GO" id="GO:0034432">
    <property type="term" value="F:bis(5'-adenosyl)-pentaphosphatase activity"/>
    <property type="evidence" value="ECO:0007669"/>
    <property type="project" value="TreeGrafter"/>
</dbReference>
<dbReference type="GO" id="GO:1901911">
    <property type="term" value="P:adenosine 5'-(hexahydrogen pentaphosphate) catabolic process"/>
    <property type="evidence" value="ECO:0007669"/>
    <property type="project" value="TreeGrafter"/>
</dbReference>
<evidence type="ECO:0000313" key="12">
    <source>
        <dbReference type="EMBL" id="CAD7274246.1"/>
    </source>
</evidence>
<evidence type="ECO:0000256" key="5">
    <source>
        <dbReference type="ARBA" id="ARBA00022490"/>
    </source>
</evidence>
<feature type="domain" description="Nudix hydrolase" evidence="11">
    <location>
        <begin position="16"/>
        <end position="143"/>
    </location>
</feature>
<evidence type="ECO:0000259" key="11">
    <source>
        <dbReference type="PROSITE" id="PS51462"/>
    </source>
</evidence>
<gene>
    <name evidence="12" type="ORF">NMOB1V02_LOCUS2094</name>
</gene>
<evidence type="ECO:0000256" key="3">
    <source>
        <dbReference type="ARBA" id="ARBA00008266"/>
    </source>
</evidence>
<dbReference type="OrthoDB" id="2011998at2759"/>
<evidence type="ECO:0000256" key="8">
    <source>
        <dbReference type="ARBA" id="ARBA00022842"/>
    </source>
</evidence>
<dbReference type="PANTHER" id="PTHR12629">
    <property type="entry name" value="DIPHOSPHOINOSITOL POLYPHOSPHATE PHOSPHOHYDROLASE"/>
    <property type="match status" value="1"/>
</dbReference>
<dbReference type="EMBL" id="CAJPEX010000226">
    <property type="protein sequence ID" value="CAG0914398.1"/>
    <property type="molecule type" value="Genomic_DNA"/>
</dbReference>
<dbReference type="PANTHER" id="PTHR12629:SF0">
    <property type="entry name" value="DIPHOSPHOINOSITOL-POLYPHOSPHATE DIPHOSPHATASE"/>
    <property type="match status" value="1"/>
</dbReference>
<comment type="subcellular location">
    <subcellularLocation>
        <location evidence="2">Cytoplasm</location>
    </subcellularLocation>
</comment>
<dbReference type="Proteomes" id="UP000678499">
    <property type="component" value="Unassembled WGS sequence"/>
</dbReference>
<reference evidence="12" key="1">
    <citation type="submission" date="2020-11" db="EMBL/GenBank/DDBJ databases">
        <authorList>
            <person name="Tran Van P."/>
        </authorList>
    </citation>
    <scope>NUCLEOTIDE SEQUENCE</scope>
</reference>
<evidence type="ECO:0000256" key="2">
    <source>
        <dbReference type="ARBA" id="ARBA00004496"/>
    </source>
</evidence>
<dbReference type="InterPro" id="IPR047198">
    <property type="entry name" value="DDP-like_NUDIX"/>
</dbReference>
<comment type="similarity">
    <text evidence="3">Belongs to the Nudix hydrolase family. DIPP subfamily.</text>
</comment>
<protein>
    <recommendedName>
        <fullName evidence="4">diphosphoinositol-polyphosphate diphosphatase</fullName>
        <ecNumber evidence="4">3.6.1.52</ecNumber>
    </recommendedName>
</protein>
<keyword evidence="6" id="KW-0479">Metal-binding</keyword>
<evidence type="ECO:0000313" key="13">
    <source>
        <dbReference type="Proteomes" id="UP000678499"/>
    </source>
</evidence>
<evidence type="ECO:0000256" key="4">
    <source>
        <dbReference type="ARBA" id="ARBA00012527"/>
    </source>
</evidence>
<dbReference type="SUPFAM" id="SSF55811">
    <property type="entry name" value="Nudix"/>
    <property type="match status" value="1"/>
</dbReference>
<dbReference type="EMBL" id="OA882263">
    <property type="protein sequence ID" value="CAD7274246.1"/>
    <property type="molecule type" value="Genomic_DNA"/>
</dbReference>
<proteinExistence type="inferred from homology"/>
<dbReference type="PROSITE" id="PS00893">
    <property type="entry name" value="NUDIX_BOX"/>
    <property type="match status" value="1"/>
</dbReference>
<dbReference type="GO" id="GO:0071543">
    <property type="term" value="P:diphosphoinositol polyphosphate metabolic process"/>
    <property type="evidence" value="ECO:0007669"/>
    <property type="project" value="TreeGrafter"/>
</dbReference>
<keyword evidence="7" id="KW-0378">Hydrolase</keyword>
<dbReference type="Pfam" id="PF00293">
    <property type="entry name" value="NUDIX"/>
    <property type="match status" value="1"/>
</dbReference>
<organism evidence="12">
    <name type="scientific">Notodromas monacha</name>
    <dbReference type="NCBI Taxonomy" id="399045"/>
    <lineage>
        <taxon>Eukaryota</taxon>
        <taxon>Metazoa</taxon>
        <taxon>Ecdysozoa</taxon>
        <taxon>Arthropoda</taxon>
        <taxon>Crustacea</taxon>
        <taxon>Oligostraca</taxon>
        <taxon>Ostracoda</taxon>
        <taxon>Podocopa</taxon>
        <taxon>Podocopida</taxon>
        <taxon>Cypridocopina</taxon>
        <taxon>Cypridoidea</taxon>
        <taxon>Cyprididae</taxon>
        <taxon>Notodromas</taxon>
    </lineage>
</organism>
<evidence type="ECO:0000256" key="7">
    <source>
        <dbReference type="ARBA" id="ARBA00022801"/>
    </source>
</evidence>
<accession>A0A7R9BFD9</accession>
<dbReference type="Gene3D" id="3.90.79.10">
    <property type="entry name" value="Nucleoside Triphosphate Pyrophosphohydrolase"/>
    <property type="match status" value="1"/>
</dbReference>
<dbReference type="GO" id="GO:1901907">
    <property type="term" value="P:diadenosine pentaphosphate catabolic process"/>
    <property type="evidence" value="ECO:0007669"/>
    <property type="project" value="TreeGrafter"/>
</dbReference>
<dbReference type="GO" id="GO:0000298">
    <property type="term" value="F:endopolyphosphatase activity"/>
    <property type="evidence" value="ECO:0007669"/>
    <property type="project" value="TreeGrafter"/>
</dbReference>
<dbReference type="GO" id="GO:0005634">
    <property type="term" value="C:nucleus"/>
    <property type="evidence" value="ECO:0007669"/>
    <property type="project" value="TreeGrafter"/>
</dbReference>
<evidence type="ECO:0000256" key="6">
    <source>
        <dbReference type="ARBA" id="ARBA00022723"/>
    </source>
</evidence>
<dbReference type="GO" id="GO:0008486">
    <property type="term" value="F:diphosphoinositol-polyphosphate diphosphatase activity"/>
    <property type="evidence" value="ECO:0007669"/>
    <property type="project" value="UniProtKB-EC"/>
</dbReference>
<evidence type="ECO:0000256" key="9">
    <source>
        <dbReference type="ARBA" id="ARBA00033994"/>
    </source>
</evidence>
<name>A0A7R9BFD9_9CRUS</name>
<dbReference type="InterPro" id="IPR015797">
    <property type="entry name" value="NUDIX_hydrolase-like_dom_sf"/>
</dbReference>
<dbReference type="GO" id="GO:1901909">
    <property type="term" value="P:diadenosine hexaphosphate catabolic process"/>
    <property type="evidence" value="ECO:0007669"/>
    <property type="project" value="TreeGrafter"/>
</dbReference>
<comment type="cofactor">
    <cofactor evidence="1">
        <name>Mg(2+)</name>
        <dbReference type="ChEBI" id="CHEBI:18420"/>
    </cofactor>
</comment>
<feature type="region of interest" description="Disordered" evidence="10">
    <location>
        <begin position="176"/>
        <end position="197"/>
    </location>
</feature>
<dbReference type="InterPro" id="IPR020084">
    <property type="entry name" value="NUDIX_hydrolase_CS"/>
</dbReference>
<dbReference type="PROSITE" id="PS51462">
    <property type="entry name" value="NUDIX"/>
    <property type="match status" value="1"/>
</dbReference>
<evidence type="ECO:0000256" key="10">
    <source>
        <dbReference type="SAM" id="MobiDB-lite"/>
    </source>
</evidence>
<evidence type="ECO:0000256" key="1">
    <source>
        <dbReference type="ARBA" id="ARBA00001946"/>
    </source>
</evidence>
<dbReference type="GO" id="GO:0034431">
    <property type="term" value="F:bis(5'-adenosyl)-hexaphosphatase activity"/>
    <property type="evidence" value="ECO:0007669"/>
    <property type="project" value="TreeGrafter"/>
</dbReference>
<keyword evidence="5" id="KW-0963">Cytoplasm</keyword>
<dbReference type="FunFam" id="3.90.79.10:FF:000002">
    <property type="entry name" value="diphosphoinositol polyphosphate phosphohydrolase 1"/>
    <property type="match status" value="1"/>
</dbReference>
<dbReference type="InterPro" id="IPR000086">
    <property type="entry name" value="NUDIX_hydrolase_dom"/>
</dbReference>
<dbReference type="CDD" id="cd04666">
    <property type="entry name" value="NUDIX_DIPP2_like_Nudt4"/>
    <property type="match status" value="1"/>
</dbReference>
<dbReference type="GO" id="GO:0005737">
    <property type="term" value="C:cytoplasm"/>
    <property type="evidence" value="ECO:0007669"/>
    <property type="project" value="UniProtKB-SubCell"/>
</dbReference>
<keyword evidence="13" id="KW-1185">Reference proteome</keyword>